<dbReference type="STRING" id="447.Lboz_2338"/>
<dbReference type="RefSeq" id="WP_058459935.1">
    <property type="nucleotide sequence ID" value="NZ_CAAAIY010000021.1"/>
</dbReference>
<feature type="region of interest" description="Disordered" evidence="1">
    <location>
        <begin position="163"/>
        <end position="193"/>
    </location>
</feature>
<organism evidence="2 3">
    <name type="scientific">Legionella bozemanae</name>
    <name type="common">Fluoribacter bozemanae</name>
    <dbReference type="NCBI Taxonomy" id="447"/>
    <lineage>
        <taxon>Bacteria</taxon>
        <taxon>Pseudomonadati</taxon>
        <taxon>Pseudomonadota</taxon>
        <taxon>Gammaproteobacteria</taxon>
        <taxon>Legionellales</taxon>
        <taxon>Legionellaceae</taxon>
        <taxon>Legionella</taxon>
    </lineage>
</organism>
<keyword evidence="3" id="KW-1185">Reference proteome</keyword>
<gene>
    <name evidence="2" type="ORF">Lboz_2338</name>
</gene>
<evidence type="ECO:0000313" key="2">
    <source>
        <dbReference type="EMBL" id="KTC73692.1"/>
    </source>
</evidence>
<dbReference type="AlphaFoldDB" id="A0A0W0RRQ5"/>
<dbReference type="OrthoDB" id="5650571at2"/>
<evidence type="ECO:0000256" key="1">
    <source>
        <dbReference type="SAM" id="MobiDB-lite"/>
    </source>
</evidence>
<dbReference type="Proteomes" id="UP000054695">
    <property type="component" value="Unassembled WGS sequence"/>
</dbReference>
<dbReference type="EMBL" id="LNXU01000019">
    <property type="protein sequence ID" value="KTC73692.1"/>
    <property type="molecule type" value="Genomic_DNA"/>
</dbReference>
<protein>
    <submittedName>
        <fullName evidence="2">Uncharacterized protein</fullName>
    </submittedName>
</protein>
<proteinExistence type="predicted"/>
<evidence type="ECO:0000313" key="3">
    <source>
        <dbReference type="Proteomes" id="UP000054695"/>
    </source>
</evidence>
<sequence>MSQNKQEQDPIQLGNMIFFQNLVPGLQKSPLIDHFRLKCLDTENNESLKRQREALLMEFPPILSFISKKQKDQFYENEAINCKQFCCGGMTPISASFVNDIAFTPTDHYVFSPGSGQLYEGSQETIGNTIKNDVAQQQFGSSSQKALMDSLATFDKAVTERTQSSATMEIESPSLTEIKSLNPFDMTPKPKET</sequence>
<name>A0A0W0RRQ5_LEGBO</name>
<accession>A0A0W0RRQ5</accession>
<dbReference type="PATRIC" id="fig|447.4.peg.2477"/>
<feature type="compositionally biased region" description="Polar residues" evidence="1">
    <location>
        <begin position="163"/>
        <end position="179"/>
    </location>
</feature>
<reference evidence="2 3" key="1">
    <citation type="submission" date="2015-11" db="EMBL/GenBank/DDBJ databases">
        <title>Genomic analysis of 38 Legionella species identifies large and diverse effector repertoires.</title>
        <authorList>
            <person name="Burstein D."/>
            <person name="Amaro F."/>
            <person name="Zusman T."/>
            <person name="Lifshitz Z."/>
            <person name="Cohen O."/>
            <person name="Gilbert J.A."/>
            <person name="Pupko T."/>
            <person name="Shuman H.A."/>
            <person name="Segal G."/>
        </authorList>
    </citation>
    <scope>NUCLEOTIDE SEQUENCE [LARGE SCALE GENOMIC DNA]</scope>
    <source>
        <strain evidence="2 3">WIGA</strain>
    </source>
</reference>
<comment type="caution">
    <text evidence="2">The sequence shown here is derived from an EMBL/GenBank/DDBJ whole genome shotgun (WGS) entry which is preliminary data.</text>
</comment>